<reference evidence="7 8" key="1">
    <citation type="submission" date="2019-07" db="EMBL/GenBank/DDBJ databases">
        <title>Genomics analysis of Aphanomyces spp. identifies a new class of oomycete effector associated with host adaptation.</title>
        <authorList>
            <person name="Gaulin E."/>
        </authorList>
    </citation>
    <scope>NUCLEOTIDE SEQUENCE [LARGE SCALE GENOMIC DNA]</scope>
    <source>
        <strain evidence="7 8">ATCC 201684</strain>
    </source>
</reference>
<dbReference type="EMBL" id="VJMJ01000012">
    <property type="protein sequence ID" value="KAF0743781.1"/>
    <property type="molecule type" value="Genomic_DNA"/>
</dbReference>
<keyword evidence="4" id="KW-0411">Iron-sulfur</keyword>
<dbReference type="Pfam" id="PF22543">
    <property type="entry name" value="Rieske_4"/>
    <property type="match status" value="1"/>
</dbReference>
<feature type="domain" description="Rieske" evidence="6">
    <location>
        <begin position="6"/>
        <end position="120"/>
    </location>
</feature>
<comment type="caution">
    <text evidence="7">The sequence shown here is derived from an EMBL/GenBank/DDBJ whole genome shotgun (WGS) entry which is preliminary data.</text>
</comment>
<evidence type="ECO:0000256" key="3">
    <source>
        <dbReference type="ARBA" id="ARBA00023004"/>
    </source>
</evidence>
<evidence type="ECO:0000313" key="7">
    <source>
        <dbReference type="EMBL" id="KAF0743781.1"/>
    </source>
</evidence>
<dbReference type="PANTHER" id="PTHR21496">
    <property type="entry name" value="FERREDOXIN-RELATED"/>
    <property type="match status" value="1"/>
</dbReference>
<dbReference type="GO" id="GO:0046872">
    <property type="term" value="F:metal ion binding"/>
    <property type="evidence" value="ECO:0007669"/>
    <property type="project" value="UniProtKB-KW"/>
</dbReference>
<dbReference type="PANTHER" id="PTHR21496:SF0">
    <property type="entry name" value="RIESKE DOMAIN-CONTAINING PROTEIN"/>
    <property type="match status" value="1"/>
</dbReference>
<gene>
    <name evidence="7" type="ORF">Ae201684_001432</name>
</gene>
<keyword evidence="8" id="KW-1185">Reference proteome</keyword>
<protein>
    <recommendedName>
        <fullName evidence="6">Rieske domain-containing protein</fullName>
    </recommendedName>
</protein>
<comment type="cofactor">
    <cofactor evidence="5">
        <name>[2Fe-2S] cluster</name>
        <dbReference type="ChEBI" id="CHEBI:190135"/>
    </cofactor>
</comment>
<dbReference type="InterPro" id="IPR036922">
    <property type="entry name" value="Rieske_2Fe-2S_sf"/>
</dbReference>
<dbReference type="PROSITE" id="PS51296">
    <property type="entry name" value="RIESKE"/>
    <property type="match status" value="1"/>
</dbReference>
<keyword evidence="3" id="KW-0408">Iron</keyword>
<evidence type="ECO:0000256" key="5">
    <source>
        <dbReference type="ARBA" id="ARBA00034078"/>
    </source>
</evidence>
<evidence type="ECO:0000256" key="2">
    <source>
        <dbReference type="ARBA" id="ARBA00022723"/>
    </source>
</evidence>
<keyword evidence="2" id="KW-0479">Metal-binding</keyword>
<dbReference type="SUPFAM" id="SSF50022">
    <property type="entry name" value="ISP domain"/>
    <property type="match status" value="1"/>
</dbReference>
<name>A0A6G0XTL4_9STRA</name>
<evidence type="ECO:0000313" key="8">
    <source>
        <dbReference type="Proteomes" id="UP000481153"/>
    </source>
</evidence>
<dbReference type="InterPro" id="IPR017941">
    <property type="entry name" value="Rieske_2Fe-2S"/>
</dbReference>
<dbReference type="InterPro" id="IPR054716">
    <property type="entry name" value="Sol_Rieske_ferrdox_dom"/>
</dbReference>
<evidence type="ECO:0000256" key="4">
    <source>
        <dbReference type="ARBA" id="ARBA00023014"/>
    </source>
</evidence>
<proteinExistence type="predicted"/>
<keyword evidence="1" id="KW-0001">2Fe-2S</keyword>
<sequence>MSTAFEEVCPVADLPNNSRRCVLIPGSWRSVLLVHHRNVIYCMDQACYHHGGPLAAGDIEDMGGILSIRCPWHNYKISLEKGEGLYMGLEVGNMTTPVLKSKGVRQRTHPVKVENGMILVHDSSLDGGDSIASDAYAFETKGIPDLETKKDPDEIKLHSRML</sequence>
<organism evidence="7 8">
    <name type="scientific">Aphanomyces euteiches</name>
    <dbReference type="NCBI Taxonomy" id="100861"/>
    <lineage>
        <taxon>Eukaryota</taxon>
        <taxon>Sar</taxon>
        <taxon>Stramenopiles</taxon>
        <taxon>Oomycota</taxon>
        <taxon>Saprolegniomycetes</taxon>
        <taxon>Saprolegniales</taxon>
        <taxon>Verrucalvaceae</taxon>
        <taxon>Aphanomyces</taxon>
    </lineage>
</organism>
<dbReference type="Proteomes" id="UP000481153">
    <property type="component" value="Unassembled WGS sequence"/>
</dbReference>
<dbReference type="VEuPathDB" id="FungiDB:AeMF1_002672"/>
<evidence type="ECO:0000259" key="6">
    <source>
        <dbReference type="PROSITE" id="PS51296"/>
    </source>
</evidence>
<dbReference type="AlphaFoldDB" id="A0A6G0XTL4"/>
<dbReference type="Gene3D" id="2.102.10.10">
    <property type="entry name" value="Rieske [2Fe-2S] iron-sulphur domain"/>
    <property type="match status" value="1"/>
</dbReference>
<dbReference type="GO" id="GO:0051537">
    <property type="term" value="F:2 iron, 2 sulfur cluster binding"/>
    <property type="evidence" value="ECO:0007669"/>
    <property type="project" value="UniProtKB-KW"/>
</dbReference>
<accession>A0A6G0XTL4</accession>
<evidence type="ECO:0000256" key="1">
    <source>
        <dbReference type="ARBA" id="ARBA00022714"/>
    </source>
</evidence>